<dbReference type="Pfam" id="PF00385">
    <property type="entry name" value="Chromo"/>
    <property type="match status" value="1"/>
</dbReference>
<protein>
    <recommendedName>
        <fullName evidence="1">Chromo domain-containing protein</fullName>
    </recommendedName>
</protein>
<evidence type="ECO:0000313" key="2">
    <source>
        <dbReference type="EMBL" id="CAH3034155.1"/>
    </source>
</evidence>
<evidence type="ECO:0000313" key="3">
    <source>
        <dbReference type="Proteomes" id="UP001159427"/>
    </source>
</evidence>
<feature type="domain" description="Chromo" evidence="1">
    <location>
        <begin position="102"/>
        <end position="140"/>
    </location>
</feature>
<organism evidence="2 3">
    <name type="scientific">Porites evermanni</name>
    <dbReference type="NCBI Taxonomy" id="104178"/>
    <lineage>
        <taxon>Eukaryota</taxon>
        <taxon>Metazoa</taxon>
        <taxon>Cnidaria</taxon>
        <taxon>Anthozoa</taxon>
        <taxon>Hexacorallia</taxon>
        <taxon>Scleractinia</taxon>
        <taxon>Fungiina</taxon>
        <taxon>Poritidae</taxon>
        <taxon>Porites</taxon>
    </lineage>
</organism>
<dbReference type="PANTHER" id="PTHR46585:SF1">
    <property type="entry name" value="CHROMO DOMAIN-CONTAINING PROTEIN"/>
    <property type="match status" value="1"/>
</dbReference>
<dbReference type="InterPro" id="IPR000953">
    <property type="entry name" value="Chromo/chromo_shadow_dom"/>
</dbReference>
<dbReference type="SUPFAM" id="SSF54160">
    <property type="entry name" value="Chromo domain-like"/>
    <property type="match status" value="1"/>
</dbReference>
<evidence type="ECO:0000259" key="1">
    <source>
        <dbReference type="PROSITE" id="PS50013"/>
    </source>
</evidence>
<dbReference type="Proteomes" id="UP001159427">
    <property type="component" value="Unassembled WGS sequence"/>
</dbReference>
<keyword evidence="3" id="KW-1185">Reference proteome</keyword>
<dbReference type="PROSITE" id="PS50013">
    <property type="entry name" value="CHROMO_2"/>
    <property type="match status" value="1"/>
</dbReference>
<proteinExistence type="predicted"/>
<reference evidence="2 3" key="1">
    <citation type="submission" date="2022-05" db="EMBL/GenBank/DDBJ databases">
        <authorList>
            <consortium name="Genoscope - CEA"/>
            <person name="William W."/>
        </authorList>
    </citation>
    <scope>NUCLEOTIDE SEQUENCE [LARGE SCALE GENOMIC DNA]</scope>
</reference>
<dbReference type="PANTHER" id="PTHR46585">
    <property type="entry name" value="INTEGRASE CORE DOMAIN CONTAINING PROTEIN"/>
    <property type="match status" value="1"/>
</dbReference>
<accession>A0ABN8MRC7</accession>
<dbReference type="InterPro" id="IPR016197">
    <property type="entry name" value="Chromo-like_dom_sf"/>
</dbReference>
<sequence length="140" mass="16639">MTPVEASKKKNENKVWSNLYGDLIYLKPGKPKFYIGDKVRISKYNRREFDKGYTPNWTEEIFVIDKVLPTKPVTYNIVDLMGEEIKGSFYEQELQKAKQQTFRIEKIIRRDNKKKMALVKWSGYPDKFNSWISSKDLVDF</sequence>
<dbReference type="Gene3D" id="2.40.50.40">
    <property type="match status" value="1"/>
</dbReference>
<dbReference type="EMBL" id="CALNXI010000693">
    <property type="protein sequence ID" value="CAH3034155.1"/>
    <property type="molecule type" value="Genomic_DNA"/>
</dbReference>
<dbReference type="CDD" id="cd00024">
    <property type="entry name" value="CD_CSD"/>
    <property type="match status" value="1"/>
</dbReference>
<name>A0ABN8MRC7_9CNID</name>
<comment type="caution">
    <text evidence="2">The sequence shown here is derived from an EMBL/GenBank/DDBJ whole genome shotgun (WGS) entry which is preliminary data.</text>
</comment>
<gene>
    <name evidence="2" type="ORF">PEVE_00039366</name>
</gene>
<dbReference type="InterPro" id="IPR023780">
    <property type="entry name" value="Chromo_domain"/>
</dbReference>